<sequence length="376" mass="39308">MNIDLQKQVQEAADRLVESGAETGLQVAVYRRGEQVADVVAGVADTAAGRPMTSGTPVYSTSTGKGVTATVVHVLVERGALSYDTPIAELWPEFAAHGKGSATLRHALTHTLGVPGVPVGTTPEDLCDWDKMCAAIAGATPWWEPGTRAGYHPQSFGYIVGEVVRRATGKPISQVLKEEVAGPLGVADELFFGVPESELGRLARLEEAPLPPGMPAEMSPEMFADIPFFRVVDGYTAAPMAAMPDAAFGNRPDVLTSDIPAGGTMTARAVARMYAALMDEVDGVRLVSPERLREITAAAFTGMDEVAGFPATWALGYALGATEQLSGPTLFGMSGSGGTAAYADTATGTAFALIKNRVSSGDYGTFDHIGRIVMNG</sequence>
<dbReference type="AlphaFoldDB" id="A0A8J3WUN5"/>
<evidence type="ECO:0000313" key="2">
    <source>
        <dbReference type="EMBL" id="GII02891.1"/>
    </source>
</evidence>
<dbReference type="Gene3D" id="3.40.710.10">
    <property type="entry name" value="DD-peptidase/beta-lactamase superfamily"/>
    <property type="match status" value="1"/>
</dbReference>
<organism evidence="2 3">
    <name type="scientific">Planobispora takensis</name>
    <dbReference type="NCBI Taxonomy" id="1367882"/>
    <lineage>
        <taxon>Bacteria</taxon>
        <taxon>Bacillati</taxon>
        <taxon>Actinomycetota</taxon>
        <taxon>Actinomycetes</taxon>
        <taxon>Streptosporangiales</taxon>
        <taxon>Streptosporangiaceae</taxon>
        <taxon>Planobispora</taxon>
    </lineage>
</organism>
<protein>
    <submittedName>
        <fullName evidence="2">Esterase</fullName>
    </submittedName>
</protein>
<dbReference type="RefSeq" id="WP_203877202.1">
    <property type="nucleotide sequence ID" value="NZ_BOOK01000035.1"/>
</dbReference>
<dbReference type="PANTHER" id="PTHR43319:SF3">
    <property type="entry name" value="BETA-LACTAMASE-RELATED DOMAIN-CONTAINING PROTEIN"/>
    <property type="match status" value="1"/>
</dbReference>
<evidence type="ECO:0000259" key="1">
    <source>
        <dbReference type="Pfam" id="PF00144"/>
    </source>
</evidence>
<reference evidence="2" key="1">
    <citation type="submission" date="2021-01" db="EMBL/GenBank/DDBJ databases">
        <title>Whole genome shotgun sequence of Planobispora takensis NBRC 109077.</title>
        <authorList>
            <person name="Komaki H."/>
            <person name="Tamura T."/>
        </authorList>
    </citation>
    <scope>NUCLEOTIDE SEQUENCE</scope>
    <source>
        <strain evidence="2">NBRC 109077</strain>
    </source>
</reference>
<dbReference type="SUPFAM" id="SSF56601">
    <property type="entry name" value="beta-lactamase/transpeptidase-like"/>
    <property type="match status" value="1"/>
</dbReference>
<gene>
    <name evidence="2" type="ORF">Pta02_48990</name>
</gene>
<dbReference type="InterPro" id="IPR012338">
    <property type="entry name" value="Beta-lactam/transpept-like"/>
</dbReference>
<proteinExistence type="predicted"/>
<dbReference type="PANTHER" id="PTHR43319">
    <property type="entry name" value="BETA-LACTAMASE-RELATED"/>
    <property type="match status" value="1"/>
</dbReference>
<dbReference type="InterPro" id="IPR052907">
    <property type="entry name" value="Beta-lactamase/esterase"/>
</dbReference>
<dbReference type="EMBL" id="BOOK01000035">
    <property type="protein sequence ID" value="GII02891.1"/>
    <property type="molecule type" value="Genomic_DNA"/>
</dbReference>
<comment type="caution">
    <text evidence="2">The sequence shown here is derived from an EMBL/GenBank/DDBJ whole genome shotgun (WGS) entry which is preliminary data.</text>
</comment>
<name>A0A8J3WUN5_9ACTN</name>
<accession>A0A8J3WUN5</accession>
<dbReference type="Pfam" id="PF00144">
    <property type="entry name" value="Beta-lactamase"/>
    <property type="match status" value="1"/>
</dbReference>
<dbReference type="Proteomes" id="UP000634476">
    <property type="component" value="Unassembled WGS sequence"/>
</dbReference>
<keyword evidence="3" id="KW-1185">Reference proteome</keyword>
<dbReference type="InterPro" id="IPR001466">
    <property type="entry name" value="Beta-lactam-related"/>
</dbReference>
<evidence type="ECO:0000313" key="3">
    <source>
        <dbReference type="Proteomes" id="UP000634476"/>
    </source>
</evidence>
<feature type="domain" description="Beta-lactamase-related" evidence="1">
    <location>
        <begin position="12"/>
        <end position="364"/>
    </location>
</feature>